<dbReference type="PANTHER" id="PTHR21047:SF2">
    <property type="entry name" value="THYMIDINE DIPHOSPHO-4-KETO-RHAMNOSE 3,5-EPIMERASE"/>
    <property type="match status" value="1"/>
</dbReference>
<protein>
    <submittedName>
        <fullName evidence="1">dTDP-4-dehydrorhamnose 3,5-epimerase family protein</fullName>
    </submittedName>
</protein>
<keyword evidence="2" id="KW-1185">Reference proteome</keyword>
<dbReference type="SUPFAM" id="SSF51182">
    <property type="entry name" value="RmlC-like cupins"/>
    <property type="match status" value="1"/>
</dbReference>
<dbReference type="InterPro" id="IPR011051">
    <property type="entry name" value="RmlC_Cupin_sf"/>
</dbReference>
<comment type="caution">
    <text evidence="1">The sequence shown here is derived from an EMBL/GenBank/DDBJ whole genome shotgun (WGS) entry which is preliminary data.</text>
</comment>
<dbReference type="EMBL" id="JAVSJA010000001">
    <property type="protein sequence ID" value="MDT3677075.1"/>
    <property type="molecule type" value="Genomic_DNA"/>
</dbReference>
<dbReference type="InterPro" id="IPR014710">
    <property type="entry name" value="RmlC-like_jellyroll"/>
</dbReference>
<dbReference type="Proteomes" id="UP001180650">
    <property type="component" value="Unassembled WGS sequence"/>
</dbReference>
<evidence type="ECO:0000313" key="2">
    <source>
        <dbReference type="Proteomes" id="UP001180650"/>
    </source>
</evidence>
<dbReference type="Pfam" id="PF00908">
    <property type="entry name" value="dTDP_sugar_isom"/>
    <property type="match status" value="1"/>
</dbReference>
<dbReference type="Gene3D" id="2.60.120.10">
    <property type="entry name" value="Jelly Rolls"/>
    <property type="match status" value="1"/>
</dbReference>
<dbReference type="PANTHER" id="PTHR21047">
    <property type="entry name" value="DTDP-6-DEOXY-D-GLUCOSE-3,5 EPIMERASE"/>
    <property type="match status" value="1"/>
</dbReference>
<dbReference type="RefSeq" id="WP_312675651.1">
    <property type="nucleotide sequence ID" value="NZ_JAVSJA010000001.1"/>
</dbReference>
<name>A0ABU3HTP7_9CHRO</name>
<accession>A0ABU3HTP7</accession>
<proteinExistence type="predicted"/>
<evidence type="ECO:0000313" key="1">
    <source>
        <dbReference type="EMBL" id="MDT3677075.1"/>
    </source>
</evidence>
<dbReference type="InterPro" id="IPR000888">
    <property type="entry name" value="RmlC-like"/>
</dbReference>
<gene>
    <name evidence="1" type="ORF">RAM70_22160</name>
</gene>
<organism evidence="1 2">
    <name type="scientific">Microcystis wesenbergii NRERC-220</name>
    <dbReference type="NCBI Taxonomy" id="3068991"/>
    <lineage>
        <taxon>Bacteria</taxon>
        <taxon>Bacillati</taxon>
        <taxon>Cyanobacteriota</taxon>
        <taxon>Cyanophyceae</taxon>
        <taxon>Oscillatoriophycideae</taxon>
        <taxon>Chroococcales</taxon>
        <taxon>Microcystaceae</taxon>
        <taxon>Microcystis</taxon>
    </lineage>
</organism>
<reference evidence="1" key="1">
    <citation type="submission" date="2023-08" db="EMBL/GenBank/DDBJ databases">
        <authorList>
            <person name="Park H.-K."/>
            <person name="Kim I.-S."/>
        </authorList>
    </citation>
    <scope>NUCLEOTIDE SEQUENCE</scope>
    <source>
        <strain evidence="1">NRERC-220</strain>
    </source>
</reference>
<sequence>MILKSLAMTKLTQSNEQWIEGVEVCPLKLLPNEKGRLMEIQRADDKIFPGFGQVYITSTLPGIVKAWYRHTTQIDQIAVMVGLLKLVLYDDRETSPTRGKINTIFLGELAPKLVQIPPGIWHGFQTIGEREAFALHLNSVAFQADAPDEDRLPYDTNIIPYQWETKW</sequence>